<proteinExistence type="predicted"/>
<name>A0A182PP54_9DIPT</name>
<dbReference type="EnsemblMetazoa" id="AEPI008733-RA">
    <property type="protein sequence ID" value="AEPI008733-PA"/>
    <property type="gene ID" value="AEPI008733"/>
</dbReference>
<keyword evidence="4 5" id="KW-0238">DNA-binding</keyword>
<reference evidence="8" key="2">
    <citation type="submission" date="2020-05" db="UniProtKB">
        <authorList>
            <consortium name="EnsemblMetazoa"/>
        </authorList>
    </citation>
    <scope>IDENTIFICATION</scope>
    <source>
        <strain evidence="8">Epiroticus2</strain>
    </source>
</reference>
<dbReference type="PROSITE" id="PS50950">
    <property type="entry name" value="ZF_THAP"/>
    <property type="match status" value="1"/>
</dbReference>
<evidence type="ECO:0000256" key="6">
    <source>
        <dbReference type="SAM" id="MobiDB-lite"/>
    </source>
</evidence>
<dbReference type="PANTHER" id="PTHR46600:SF11">
    <property type="entry name" value="THAP DOMAIN-CONTAINING PROTEIN 10"/>
    <property type="match status" value="1"/>
</dbReference>
<feature type="domain" description="THAP-type" evidence="7">
    <location>
        <begin position="1"/>
        <end position="91"/>
    </location>
</feature>
<reference evidence="9" key="1">
    <citation type="submission" date="2013-03" db="EMBL/GenBank/DDBJ databases">
        <title>The Genome Sequence of Anopheles epiroticus epiroticus2.</title>
        <authorList>
            <consortium name="The Broad Institute Genomics Platform"/>
            <person name="Neafsey D.E."/>
            <person name="Howell P."/>
            <person name="Walker B."/>
            <person name="Young S.K."/>
            <person name="Zeng Q."/>
            <person name="Gargeya S."/>
            <person name="Fitzgerald M."/>
            <person name="Haas B."/>
            <person name="Abouelleil A."/>
            <person name="Allen A.W."/>
            <person name="Alvarado L."/>
            <person name="Arachchi H.M."/>
            <person name="Berlin A.M."/>
            <person name="Chapman S.B."/>
            <person name="Gainer-Dewar J."/>
            <person name="Goldberg J."/>
            <person name="Griggs A."/>
            <person name="Gujja S."/>
            <person name="Hansen M."/>
            <person name="Howarth C."/>
            <person name="Imamovic A."/>
            <person name="Ireland A."/>
            <person name="Larimer J."/>
            <person name="McCowan C."/>
            <person name="Murphy C."/>
            <person name="Pearson M."/>
            <person name="Poon T.W."/>
            <person name="Priest M."/>
            <person name="Roberts A."/>
            <person name="Saif S."/>
            <person name="Shea T."/>
            <person name="Sisk P."/>
            <person name="Sykes S."/>
            <person name="Wortman J."/>
            <person name="Nusbaum C."/>
            <person name="Birren B."/>
        </authorList>
    </citation>
    <scope>NUCLEOTIDE SEQUENCE [LARGE SCALE GENOMIC DNA]</scope>
    <source>
        <strain evidence="9">Epiroticus2</strain>
    </source>
</reference>
<evidence type="ECO:0000256" key="5">
    <source>
        <dbReference type="PROSITE-ProRule" id="PRU00309"/>
    </source>
</evidence>
<evidence type="ECO:0000256" key="4">
    <source>
        <dbReference type="ARBA" id="ARBA00023125"/>
    </source>
</evidence>
<feature type="region of interest" description="Disordered" evidence="6">
    <location>
        <begin position="93"/>
        <end position="117"/>
    </location>
</feature>
<protein>
    <recommendedName>
        <fullName evidence="7">THAP-type domain-containing protein</fullName>
    </recommendedName>
</protein>
<dbReference type="AlphaFoldDB" id="A0A182PP54"/>
<evidence type="ECO:0000256" key="2">
    <source>
        <dbReference type="ARBA" id="ARBA00022771"/>
    </source>
</evidence>
<dbReference type="VEuPathDB" id="VectorBase:AEPI008733"/>
<dbReference type="SMART" id="SM00980">
    <property type="entry name" value="THAP"/>
    <property type="match status" value="1"/>
</dbReference>
<evidence type="ECO:0000313" key="9">
    <source>
        <dbReference type="Proteomes" id="UP000075885"/>
    </source>
</evidence>
<dbReference type="InterPro" id="IPR038441">
    <property type="entry name" value="THAP_Znf_sf"/>
</dbReference>
<dbReference type="InterPro" id="IPR006612">
    <property type="entry name" value="THAP_Znf"/>
</dbReference>
<dbReference type="PANTHER" id="PTHR46600">
    <property type="entry name" value="THAP DOMAIN-CONTAINING"/>
    <property type="match status" value="1"/>
</dbReference>
<dbReference type="GO" id="GO:0043565">
    <property type="term" value="F:sequence-specific DNA binding"/>
    <property type="evidence" value="ECO:0007669"/>
    <property type="project" value="InterPro"/>
</dbReference>
<evidence type="ECO:0000256" key="1">
    <source>
        <dbReference type="ARBA" id="ARBA00022723"/>
    </source>
</evidence>
<evidence type="ECO:0000256" key="3">
    <source>
        <dbReference type="ARBA" id="ARBA00022833"/>
    </source>
</evidence>
<keyword evidence="3" id="KW-0862">Zinc</keyword>
<accession>A0A182PP54</accession>
<keyword evidence="2 5" id="KW-0863">Zinc-finger</keyword>
<dbReference type="Proteomes" id="UP000075885">
    <property type="component" value="Unassembled WGS sequence"/>
</dbReference>
<dbReference type="SUPFAM" id="SSF57716">
    <property type="entry name" value="Glucocorticoid receptor-like (DNA-binding domain)"/>
    <property type="match status" value="1"/>
</dbReference>
<dbReference type="SMART" id="SM00692">
    <property type="entry name" value="DM3"/>
    <property type="match status" value="1"/>
</dbReference>
<dbReference type="GO" id="GO:0008270">
    <property type="term" value="F:zinc ion binding"/>
    <property type="evidence" value="ECO:0007669"/>
    <property type="project" value="UniProtKB-KW"/>
</dbReference>
<dbReference type="Pfam" id="PF05485">
    <property type="entry name" value="THAP"/>
    <property type="match status" value="1"/>
</dbReference>
<sequence length="247" mass="28484">MRNCYVYGCDRRHKDDPKRAMFIVPKDPEKFEEWRQVLPAHRPLRSHDRVCEKHFKPEEIQRDWTYQIGGHTKKLMRAKPVLLPDAIPSIFDSVPPVDRKGTKSRRKQPREPPEEQREVVVVVEQPNQDNDIICVEQTAMVVVIEDESTDVANQPPTAVECNEVEMFQAKPDAAARESIFEELYDNIYEVELPSTLWGVHREPDRKFAAFSRFGCVPGLVLWEAGAGKGYFREASTKIGRCGKHSKI</sequence>
<evidence type="ECO:0000313" key="8">
    <source>
        <dbReference type="EnsemblMetazoa" id="AEPI008733-PA"/>
    </source>
</evidence>
<dbReference type="InterPro" id="IPR026516">
    <property type="entry name" value="THAP1/10"/>
</dbReference>
<organism evidence="8 9">
    <name type="scientific">Anopheles epiroticus</name>
    <dbReference type="NCBI Taxonomy" id="199890"/>
    <lineage>
        <taxon>Eukaryota</taxon>
        <taxon>Metazoa</taxon>
        <taxon>Ecdysozoa</taxon>
        <taxon>Arthropoda</taxon>
        <taxon>Hexapoda</taxon>
        <taxon>Insecta</taxon>
        <taxon>Pterygota</taxon>
        <taxon>Neoptera</taxon>
        <taxon>Endopterygota</taxon>
        <taxon>Diptera</taxon>
        <taxon>Nematocera</taxon>
        <taxon>Culicoidea</taxon>
        <taxon>Culicidae</taxon>
        <taxon>Anophelinae</taxon>
        <taxon>Anopheles</taxon>
    </lineage>
</organism>
<dbReference type="Gene3D" id="6.20.210.20">
    <property type="entry name" value="THAP domain"/>
    <property type="match status" value="1"/>
</dbReference>
<keyword evidence="9" id="KW-1185">Reference proteome</keyword>
<keyword evidence="1" id="KW-0479">Metal-binding</keyword>
<evidence type="ECO:0000259" key="7">
    <source>
        <dbReference type="PROSITE" id="PS50950"/>
    </source>
</evidence>